<protein>
    <recommendedName>
        <fullName evidence="6">Alpha-galactosidase NEW3 domain-containing protein</fullName>
    </recommendedName>
</protein>
<evidence type="ECO:0000256" key="3">
    <source>
        <dbReference type="SAM" id="SignalP"/>
    </source>
</evidence>
<evidence type="ECO:0008006" key="6">
    <source>
        <dbReference type="Google" id="ProtNLM"/>
    </source>
</evidence>
<dbReference type="RefSeq" id="WP_111250941.1">
    <property type="nucleotide sequence ID" value="NZ_QKWH01000005.1"/>
</dbReference>
<evidence type="ECO:0000313" key="4">
    <source>
        <dbReference type="EMBL" id="PZR53149.1"/>
    </source>
</evidence>
<accession>A0A2W5WNM4</accession>
<feature type="region of interest" description="Disordered" evidence="1">
    <location>
        <begin position="712"/>
        <end position="742"/>
    </location>
</feature>
<dbReference type="InterPro" id="IPR046112">
    <property type="entry name" value="DUF6049"/>
</dbReference>
<gene>
    <name evidence="4" type="ORF">DNL40_09120</name>
</gene>
<sequence>MTRAPRAPRAPVRRRLVRALAAAALVVGAGLAPALAGPTTGASAAAPAAPSALSRGGEAGSRAGGPARAVADDGAPTLQLQQVTPQVARPGDTLAVTVRVTNPGARTLDDASLDLGAGWKAIQSRTELAGWTESTSRLATPMTSAPVASVAPGASTDVRIELPVDRLALGTAARGPREMSVALRDASGSVVASLHTFLLWDPDPAEDAARLDPDDQVRLSLLAPVTGPALDPADTLAEDDLAEATAGEGSLSRVLDAVEAAAQATGTRGALALAVDPAVVADASASEDSALSAWAARVGSMAEHTDVHPLPPYDPDLAALAHADLPPHALAATVTTPLRGGWSVPETWGSPLAWPAGGADADLATLDGARGAGLETVVLPTGLSTARTSPGLARVETATGEVTALVGDEALGQVLAAGTDRRAAATDEPLTTAEAVQRLLAETAVVATQSTEEAHLVVALPRGWTPDLTALRNELSALTASGWVSVVPLNELLSTPTADVVRAGIDDLAPQPAELSPDAVRRLDAARAELTELATVSPDPQAVTSQTLPSVVAPLSVAWRSVPQARDAAVTVALDVAAAQRRSVTVVPRTVLSLISAAGDLPVVVRNDLPTDATVTVVLRPDDPRLVVDAWPTATVPANGAATVNVPVRAIASGDVEIEIQVLTPTGFQAAEPASLEVRVRAGWETAGTVVVAAGVGLLFLVGIWRTVRRGRSPRRTTTDVPAPVNPADAQAVGSTDAERQA</sequence>
<comment type="caution">
    <text evidence="4">The sequence shown here is derived from an EMBL/GenBank/DDBJ whole genome shotgun (WGS) entry which is preliminary data.</text>
</comment>
<keyword evidence="2" id="KW-0812">Transmembrane</keyword>
<feature type="chain" id="PRO_5038640282" description="Alpha-galactosidase NEW3 domain-containing protein" evidence="3">
    <location>
        <begin position="37"/>
        <end position="742"/>
    </location>
</feature>
<dbReference type="EMBL" id="QKWH01000005">
    <property type="protein sequence ID" value="PZR53149.1"/>
    <property type="molecule type" value="Genomic_DNA"/>
</dbReference>
<organism evidence="4 5">
    <name type="scientific">Xylanimonas oleitrophica</name>
    <dbReference type="NCBI Taxonomy" id="2607479"/>
    <lineage>
        <taxon>Bacteria</taxon>
        <taxon>Bacillati</taxon>
        <taxon>Actinomycetota</taxon>
        <taxon>Actinomycetes</taxon>
        <taxon>Micrococcales</taxon>
        <taxon>Promicromonosporaceae</taxon>
        <taxon>Xylanimonas</taxon>
    </lineage>
</organism>
<keyword evidence="5" id="KW-1185">Reference proteome</keyword>
<reference evidence="4 5" key="1">
    <citation type="submission" date="2018-06" db="EMBL/GenBank/DDBJ databases">
        <title>Whole genome sequencing of a novel hydrocarbon degrading bacterial strain, PW21 isolated from oil contaminated produced water sample.</title>
        <authorList>
            <person name="Nagkirti P."/>
            <person name="Shaikh A."/>
            <person name="Gowdaman V."/>
            <person name="Engineer A.E."/>
            <person name="Dagar S."/>
            <person name="Dhakephalkar P.K."/>
        </authorList>
    </citation>
    <scope>NUCLEOTIDE SEQUENCE [LARGE SCALE GENOMIC DNA]</scope>
    <source>
        <strain evidence="4 5">PW21</strain>
    </source>
</reference>
<dbReference type="InterPro" id="IPR006311">
    <property type="entry name" value="TAT_signal"/>
</dbReference>
<keyword evidence="2" id="KW-0472">Membrane</keyword>
<feature type="compositionally biased region" description="Low complexity" evidence="1">
    <location>
        <begin position="37"/>
        <end position="56"/>
    </location>
</feature>
<keyword evidence="3" id="KW-0732">Signal</keyword>
<dbReference type="PROSITE" id="PS51318">
    <property type="entry name" value="TAT"/>
    <property type="match status" value="1"/>
</dbReference>
<feature type="region of interest" description="Disordered" evidence="1">
    <location>
        <begin position="37"/>
        <end position="71"/>
    </location>
</feature>
<dbReference type="AlphaFoldDB" id="A0A2W5WNM4"/>
<keyword evidence="2" id="KW-1133">Transmembrane helix</keyword>
<evidence type="ECO:0000313" key="5">
    <source>
        <dbReference type="Proteomes" id="UP000248783"/>
    </source>
</evidence>
<name>A0A2W5WNM4_9MICO</name>
<proteinExistence type="predicted"/>
<dbReference type="Pfam" id="PF19516">
    <property type="entry name" value="DUF6049"/>
    <property type="match status" value="1"/>
</dbReference>
<dbReference type="Proteomes" id="UP000248783">
    <property type="component" value="Unassembled WGS sequence"/>
</dbReference>
<evidence type="ECO:0000256" key="2">
    <source>
        <dbReference type="SAM" id="Phobius"/>
    </source>
</evidence>
<feature type="signal peptide" evidence="3">
    <location>
        <begin position="1"/>
        <end position="36"/>
    </location>
</feature>
<evidence type="ECO:0000256" key="1">
    <source>
        <dbReference type="SAM" id="MobiDB-lite"/>
    </source>
</evidence>
<feature type="transmembrane region" description="Helical" evidence="2">
    <location>
        <begin position="687"/>
        <end position="708"/>
    </location>
</feature>